<dbReference type="Proteomes" id="UP000596248">
    <property type="component" value="Chromosome"/>
</dbReference>
<feature type="compositionally biased region" description="Polar residues" evidence="1">
    <location>
        <begin position="215"/>
        <end position="224"/>
    </location>
</feature>
<evidence type="ECO:0000259" key="3">
    <source>
        <dbReference type="Pfam" id="PF00188"/>
    </source>
</evidence>
<feature type="compositionally biased region" description="Polar residues" evidence="1">
    <location>
        <begin position="111"/>
        <end position="125"/>
    </location>
</feature>
<keyword evidence="2" id="KW-0732">Signal</keyword>
<dbReference type="Gene3D" id="3.40.33.10">
    <property type="entry name" value="CAP"/>
    <property type="match status" value="1"/>
</dbReference>
<sequence length="361" mass="39625">MNRNVTKIAAILSLSVTFTMIGQSAYAATTAFTPLKKGMNNTRVLEVEKMLDALKFDYKLKVDKLYNSYTASNVKKFQKKYKLKQTGVVNLATYNKLKQVYDASKKPVTKPDTSPKPSDQTQTATLKLGSTGERVKELQKMLAALGYKVTSTGSYDESTRFAVMLFQSRNKQTLTGEADSKTYSTISEQYKNNKDQSNSGTTPSKPSTPPSQNNGGQNSGSVQPPSAEVPLPSELTADEKEMVQLVNKERTSKGLAPYQVDMQLTKAARVKAQEMVDKGYFSHTSPTYGSPFQMMESFGINYLAAAENIAQNPSVSGAHQMFMNSSGHKANIMSASYDYVGIAVVHGGPYGKTFVQMFLKK</sequence>
<dbReference type="PANTHER" id="PTHR31157">
    <property type="entry name" value="SCP DOMAIN-CONTAINING PROTEIN"/>
    <property type="match status" value="1"/>
</dbReference>
<name>A0ABX7FTC2_BRECH</name>
<feature type="domain" description="SCP" evidence="3">
    <location>
        <begin position="244"/>
        <end position="358"/>
    </location>
</feature>
<dbReference type="RefSeq" id="WP_203356320.1">
    <property type="nucleotide sequence ID" value="NZ_CP069127.1"/>
</dbReference>
<dbReference type="Pfam" id="PF01471">
    <property type="entry name" value="PG_binding_1"/>
    <property type="match status" value="2"/>
</dbReference>
<feature type="signal peptide" evidence="2">
    <location>
        <begin position="1"/>
        <end position="27"/>
    </location>
</feature>
<dbReference type="InterPro" id="IPR014044">
    <property type="entry name" value="CAP_dom"/>
</dbReference>
<dbReference type="SUPFAM" id="SSF47090">
    <property type="entry name" value="PGBD-like"/>
    <property type="match status" value="2"/>
</dbReference>
<evidence type="ECO:0000313" key="5">
    <source>
        <dbReference type="EMBL" id="QRG69326.1"/>
    </source>
</evidence>
<feature type="domain" description="Peptidoglycan binding-like" evidence="4">
    <location>
        <begin position="42"/>
        <end position="97"/>
    </location>
</feature>
<protein>
    <submittedName>
        <fullName evidence="5">Peptidoglycan-binding protein</fullName>
    </submittedName>
</protein>
<proteinExistence type="predicted"/>
<dbReference type="EMBL" id="CP069127">
    <property type="protein sequence ID" value="QRG69326.1"/>
    <property type="molecule type" value="Genomic_DNA"/>
</dbReference>
<evidence type="ECO:0000256" key="2">
    <source>
        <dbReference type="SAM" id="SignalP"/>
    </source>
</evidence>
<evidence type="ECO:0000256" key="1">
    <source>
        <dbReference type="SAM" id="MobiDB-lite"/>
    </source>
</evidence>
<reference evidence="5 6" key="1">
    <citation type="submission" date="2021-01" db="EMBL/GenBank/DDBJ databases">
        <title>Identification of strong promoters based on the transcriptome of Brevibacillus choshinensis.</title>
        <authorList>
            <person name="Yao D."/>
            <person name="Zhang K."/>
            <person name="Wu J."/>
        </authorList>
    </citation>
    <scope>NUCLEOTIDE SEQUENCE [LARGE SCALE GENOMIC DNA]</scope>
    <source>
        <strain evidence="5 6">HPD31-SP3</strain>
    </source>
</reference>
<dbReference type="Pfam" id="PF00188">
    <property type="entry name" value="CAP"/>
    <property type="match status" value="1"/>
</dbReference>
<feature type="compositionally biased region" description="Low complexity" evidence="1">
    <location>
        <begin position="197"/>
        <end position="214"/>
    </location>
</feature>
<evidence type="ECO:0000259" key="4">
    <source>
        <dbReference type="Pfam" id="PF01471"/>
    </source>
</evidence>
<feature type="domain" description="Peptidoglycan binding-like" evidence="4">
    <location>
        <begin position="131"/>
        <end position="184"/>
    </location>
</feature>
<keyword evidence="6" id="KW-1185">Reference proteome</keyword>
<dbReference type="InterPro" id="IPR036366">
    <property type="entry name" value="PGBDSf"/>
</dbReference>
<dbReference type="CDD" id="cd05379">
    <property type="entry name" value="CAP_bacterial"/>
    <property type="match status" value="1"/>
</dbReference>
<feature type="region of interest" description="Disordered" evidence="1">
    <location>
        <begin position="105"/>
        <end position="132"/>
    </location>
</feature>
<dbReference type="InterPro" id="IPR002477">
    <property type="entry name" value="Peptidoglycan-bd-like"/>
</dbReference>
<dbReference type="SUPFAM" id="SSF55797">
    <property type="entry name" value="PR-1-like"/>
    <property type="match status" value="1"/>
</dbReference>
<feature type="chain" id="PRO_5045108373" evidence="2">
    <location>
        <begin position="28"/>
        <end position="361"/>
    </location>
</feature>
<dbReference type="InterPro" id="IPR036365">
    <property type="entry name" value="PGBD-like_sf"/>
</dbReference>
<feature type="region of interest" description="Disordered" evidence="1">
    <location>
        <begin position="188"/>
        <end position="231"/>
    </location>
</feature>
<dbReference type="Gene3D" id="1.10.101.10">
    <property type="entry name" value="PGBD-like superfamily/PGBD"/>
    <property type="match status" value="2"/>
</dbReference>
<organism evidence="5 6">
    <name type="scientific">Brevibacillus choshinensis</name>
    <dbReference type="NCBI Taxonomy" id="54911"/>
    <lineage>
        <taxon>Bacteria</taxon>
        <taxon>Bacillati</taxon>
        <taxon>Bacillota</taxon>
        <taxon>Bacilli</taxon>
        <taxon>Bacillales</taxon>
        <taxon>Paenibacillaceae</taxon>
        <taxon>Brevibacillus</taxon>
    </lineage>
</organism>
<dbReference type="PANTHER" id="PTHR31157:SF1">
    <property type="entry name" value="SCP DOMAIN-CONTAINING PROTEIN"/>
    <property type="match status" value="1"/>
</dbReference>
<accession>A0ABX7FTC2</accession>
<gene>
    <name evidence="5" type="ORF">JNE38_09455</name>
</gene>
<dbReference type="InterPro" id="IPR035940">
    <property type="entry name" value="CAP_sf"/>
</dbReference>
<evidence type="ECO:0000313" key="6">
    <source>
        <dbReference type="Proteomes" id="UP000596248"/>
    </source>
</evidence>